<dbReference type="EMBL" id="JAEEGC010000094">
    <property type="protein sequence ID" value="MBV7274677.1"/>
    <property type="molecule type" value="Genomic_DNA"/>
</dbReference>
<comment type="caution">
    <text evidence="1">The sequence shown here is derived from an EMBL/GenBank/DDBJ whole genome shotgun (WGS) entry which is preliminary data.</text>
</comment>
<protein>
    <submittedName>
        <fullName evidence="1">SIMPL domain-containing protein</fullName>
    </submittedName>
</protein>
<keyword evidence="2" id="KW-1185">Reference proteome</keyword>
<organism evidence="1 2">
    <name type="scientific">Clostridium thailandense</name>
    <dbReference type="NCBI Taxonomy" id="2794346"/>
    <lineage>
        <taxon>Bacteria</taxon>
        <taxon>Bacillati</taxon>
        <taxon>Bacillota</taxon>
        <taxon>Clostridia</taxon>
        <taxon>Eubacteriales</taxon>
        <taxon>Clostridiaceae</taxon>
        <taxon>Clostridium</taxon>
    </lineage>
</organism>
<evidence type="ECO:0000313" key="1">
    <source>
        <dbReference type="EMBL" id="MBV7274677.1"/>
    </source>
</evidence>
<reference evidence="1" key="1">
    <citation type="submission" date="2020-12" db="EMBL/GenBank/DDBJ databases">
        <title>Clostridium thailandense sp. nov., a novel acetogenic bacterium isolated from peat land soil in Thailand.</title>
        <authorList>
            <person name="Chaikitkaew S."/>
            <person name="Birkeland N.K."/>
        </authorList>
    </citation>
    <scope>NUCLEOTIDE SEQUENCE</scope>
    <source>
        <strain evidence="1">PL3</strain>
    </source>
</reference>
<dbReference type="InterPro" id="IPR052022">
    <property type="entry name" value="26kDa_periplasmic_antigen"/>
</dbReference>
<name>A0A949TSR8_9CLOT</name>
<dbReference type="PANTHER" id="PTHR34387:SF1">
    <property type="entry name" value="PERIPLASMIC IMMUNOGENIC PROTEIN"/>
    <property type="match status" value="1"/>
</dbReference>
<gene>
    <name evidence="1" type="ORF">I6U48_17420</name>
</gene>
<dbReference type="AlphaFoldDB" id="A0A949TSR8"/>
<proteinExistence type="predicted"/>
<dbReference type="Proteomes" id="UP000694308">
    <property type="component" value="Unassembled WGS sequence"/>
</dbReference>
<evidence type="ECO:0000313" key="2">
    <source>
        <dbReference type="Proteomes" id="UP000694308"/>
    </source>
</evidence>
<dbReference type="GO" id="GO:0006974">
    <property type="term" value="P:DNA damage response"/>
    <property type="evidence" value="ECO:0007669"/>
    <property type="project" value="TreeGrafter"/>
</dbReference>
<dbReference type="InterPro" id="IPR007497">
    <property type="entry name" value="SIMPL/DUF541"/>
</dbReference>
<dbReference type="PANTHER" id="PTHR34387">
    <property type="entry name" value="SLR1258 PROTEIN"/>
    <property type="match status" value="1"/>
</dbReference>
<dbReference type="Pfam" id="PF04402">
    <property type="entry name" value="SIMPL"/>
    <property type="match status" value="1"/>
</dbReference>
<sequence length="255" mass="27099">MKNTNLTRKKWTFIFMSAVMFIFLMGVSLTPNYKVLAAEDTANSATARTINVTGDGEVDAVPDIAYLSLGVTTEKTTVGEAQTVNSTAVNNIISAIKKQGIASQDIKTSNYTISPKYNYDDKTGNSTVVGYIVTSTLSVTVKNISLAGSIIDTAVANGANDSNGVSFGVNDYAKYYNTALTNAISNAKAKAQVMAGCIDVKISTPTKVIENSSGVPVEYPVFYKSSLKNESAASSMSVEAGTYKIKASVNLVYEY</sequence>
<accession>A0A949TSR8</accession>